<dbReference type="Proteomes" id="UP000295578">
    <property type="component" value="Unassembled WGS sequence"/>
</dbReference>
<dbReference type="GO" id="GO:0050076">
    <property type="term" value="F:maleate isomerase activity"/>
    <property type="evidence" value="ECO:0007669"/>
    <property type="project" value="UniProtKB-UniRule"/>
</dbReference>
<protein>
    <recommendedName>
        <fullName evidence="1">Maleate isomerase</fullName>
        <ecNumber evidence="1">5.2.1.1</ecNumber>
    </recommendedName>
    <alternativeName>
        <fullName evidence="1">Maleate cis-trans isomerase</fullName>
    </alternativeName>
</protein>
<dbReference type="RefSeq" id="WP_132204780.1">
    <property type="nucleotide sequence ID" value="NZ_SMKY01000365.1"/>
</dbReference>
<comment type="caution">
    <text evidence="1">Lacks conserved residue(s) required for the propagation of feature annotation.</text>
</comment>
<dbReference type="Pfam" id="PF17645">
    <property type="entry name" value="Amdase"/>
    <property type="match status" value="1"/>
</dbReference>
<comment type="function">
    <text evidence="1">Catalyzes cis-trans isomerization of the C2-C3 double bond in maleate to yield fumarate.</text>
</comment>
<evidence type="ECO:0000313" key="3">
    <source>
        <dbReference type="Proteomes" id="UP000295578"/>
    </source>
</evidence>
<dbReference type="Gene3D" id="3.40.50.12500">
    <property type="match status" value="1"/>
</dbReference>
<comment type="catalytic activity">
    <reaction evidence="1">
        <text>maleate = fumarate</text>
        <dbReference type="Rhea" id="RHEA:13169"/>
        <dbReference type="ChEBI" id="CHEBI:29806"/>
        <dbReference type="ChEBI" id="CHEBI:30780"/>
        <dbReference type="EC" id="5.2.1.1"/>
    </reaction>
</comment>
<name>A0A4R4ZYM6_9ACTN</name>
<evidence type="ECO:0000256" key="1">
    <source>
        <dbReference type="HAMAP-Rule" id="MF_00943"/>
    </source>
</evidence>
<dbReference type="InterPro" id="IPR053714">
    <property type="entry name" value="Iso_Racemase_Enz_sf"/>
</dbReference>
<gene>
    <name evidence="1" type="primary">maiA</name>
    <name evidence="2" type="ORF">E1293_41610</name>
</gene>
<proteinExistence type="inferred from homology"/>
<feature type="active site" description="Proton donor" evidence="1">
    <location>
        <position position="195"/>
    </location>
</feature>
<comment type="miscellaneous">
    <text evidence="1">Reaction is initiated by nucleophilic attack of cysteine at the double bond, yielding a covalent succinylcysteine-like intermediate.</text>
</comment>
<dbReference type="PANTHER" id="PTHR40267">
    <property type="entry name" value="BLR3294 PROTEIN"/>
    <property type="match status" value="1"/>
</dbReference>
<dbReference type="EC" id="5.2.1.1" evidence="1"/>
<feature type="binding site" evidence="1">
    <location>
        <position position="134"/>
    </location>
    <ligand>
        <name>substrate</name>
    </ligand>
</feature>
<comment type="caution">
    <text evidence="2">The sequence shown here is derived from an EMBL/GenBank/DDBJ whole genome shotgun (WGS) entry which is preliminary data.</text>
</comment>
<feature type="active site" description="Nucleophile" evidence="1">
    <location>
        <position position="77"/>
    </location>
</feature>
<evidence type="ECO:0000313" key="2">
    <source>
        <dbReference type="EMBL" id="TDD64381.1"/>
    </source>
</evidence>
<accession>A0A4R4ZYM6</accession>
<keyword evidence="3" id="KW-1185">Reference proteome</keyword>
<dbReference type="PIRSF" id="PIRSF015736">
    <property type="entry name" value="MI"/>
    <property type="match status" value="1"/>
</dbReference>
<dbReference type="AlphaFoldDB" id="A0A4R4ZYM6"/>
<organism evidence="2 3">
    <name type="scientific">Actinomadura darangshiensis</name>
    <dbReference type="NCBI Taxonomy" id="705336"/>
    <lineage>
        <taxon>Bacteria</taxon>
        <taxon>Bacillati</taxon>
        <taxon>Actinomycetota</taxon>
        <taxon>Actinomycetes</taxon>
        <taxon>Streptosporangiales</taxon>
        <taxon>Thermomonosporaceae</taxon>
        <taxon>Actinomadura</taxon>
    </lineage>
</organism>
<dbReference type="PANTHER" id="PTHR40267:SF1">
    <property type="entry name" value="BLR3294 PROTEIN"/>
    <property type="match status" value="1"/>
</dbReference>
<feature type="binding site" evidence="1">
    <location>
        <begin position="196"/>
        <end position="197"/>
    </location>
    <ligand>
        <name>substrate</name>
    </ligand>
</feature>
<feature type="binding site" evidence="1">
    <location>
        <position position="164"/>
    </location>
    <ligand>
        <name>substrate</name>
    </ligand>
</feature>
<feature type="binding site" evidence="1">
    <location>
        <position position="14"/>
    </location>
    <ligand>
        <name>substrate</name>
    </ligand>
</feature>
<dbReference type="InterPro" id="IPR026286">
    <property type="entry name" value="MaiA/AMDase"/>
</dbReference>
<sequence length="249" mass="26128">MNHRRIGLIVPSSNTTMETEVPELLARRPGGERFTFHSSRAVLHTVDAESLRAMAGQADRCAGEVADAAVDVIAYACLIAVMAQGPRAHEEAERRMRDTASAAGCDAPVTSSAGALVRGVQRLGLSRIAIVAPYAPELTGMVVRYFAAYDIEVTAVRSLSVTDNREVGRLDPGAPLGHARELDLGRAEGVVLSACVQMPSLAAVTEAQEQLDLPVFSAATATTREILDALGLDPHVPGGGALLGGRARP</sequence>
<dbReference type="OrthoDB" id="483160at2"/>
<reference evidence="2 3" key="1">
    <citation type="submission" date="2019-03" db="EMBL/GenBank/DDBJ databases">
        <title>Draft genome sequences of novel Actinobacteria.</title>
        <authorList>
            <person name="Sahin N."/>
            <person name="Ay H."/>
            <person name="Saygin H."/>
        </authorList>
    </citation>
    <scope>NUCLEOTIDE SEQUENCE [LARGE SCALE GENOMIC DNA]</scope>
    <source>
        <strain evidence="2 3">DSM 45941</strain>
    </source>
</reference>
<dbReference type="InterPro" id="IPR028615">
    <property type="entry name" value="Maleate_isomerase"/>
</dbReference>
<keyword evidence="1" id="KW-0413">Isomerase</keyword>
<dbReference type="EMBL" id="SMKY01000365">
    <property type="protein sequence ID" value="TDD64381.1"/>
    <property type="molecule type" value="Genomic_DNA"/>
</dbReference>
<comment type="similarity">
    <text evidence="1">Belongs to the maleate isomerase family.</text>
</comment>
<feature type="modified residue" description="S-(2-succinyl)cysteine" evidence="1">
    <location>
        <position position="77"/>
    </location>
</feature>
<comment type="subunit">
    <text evidence="1">Homodimer.</text>
</comment>
<dbReference type="HAMAP" id="MF_00943">
    <property type="entry name" value="Maleate_isomerase"/>
    <property type="match status" value="1"/>
</dbReference>